<keyword evidence="2" id="KW-0812">Transmembrane</keyword>
<reference evidence="3 4" key="1">
    <citation type="journal article" date="2015" name="Nat. Commun.">
        <title>Lucilia cuprina genome unlocks parasitic fly biology to underpin future interventions.</title>
        <authorList>
            <person name="Anstead C.A."/>
            <person name="Korhonen P.K."/>
            <person name="Young N.D."/>
            <person name="Hall R.S."/>
            <person name="Jex A.R."/>
            <person name="Murali S.C."/>
            <person name="Hughes D.S."/>
            <person name="Lee S.F."/>
            <person name="Perry T."/>
            <person name="Stroehlein A.J."/>
            <person name="Ansell B.R."/>
            <person name="Breugelmans B."/>
            <person name="Hofmann A."/>
            <person name="Qu J."/>
            <person name="Dugan S."/>
            <person name="Lee S.L."/>
            <person name="Chao H."/>
            <person name="Dinh H."/>
            <person name="Han Y."/>
            <person name="Doddapaneni H.V."/>
            <person name="Worley K.C."/>
            <person name="Muzny D.M."/>
            <person name="Ioannidis P."/>
            <person name="Waterhouse R.M."/>
            <person name="Zdobnov E.M."/>
            <person name="James P.J."/>
            <person name="Bagnall N.H."/>
            <person name="Kotze A.C."/>
            <person name="Gibbs R.A."/>
            <person name="Richards S."/>
            <person name="Batterham P."/>
            <person name="Gasser R.B."/>
        </authorList>
    </citation>
    <scope>NUCLEOTIDE SEQUENCE [LARGE SCALE GENOMIC DNA]</scope>
    <source>
        <strain evidence="3 4">LS</strain>
        <tissue evidence="3">Full body</tissue>
    </source>
</reference>
<keyword evidence="4" id="KW-1185">Reference proteome</keyword>
<comment type="caution">
    <text evidence="3">The sequence shown here is derived from an EMBL/GenBank/DDBJ whole genome shotgun (WGS) entry which is preliminary data.</text>
</comment>
<feature type="compositionally biased region" description="Low complexity" evidence="1">
    <location>
        <begin position="42"/>
        <end position="59"/>
    </location>
</feature>
<dbReference type="OMA" id="HYSYHHP"/>
<sequence length="566" mass="61796">MHFWIDKRSPQCGFGRSRVAASLHTGGSGLSFGHPPRRSGGHKSSSSSSGGNTSLSASSNAGIQVHRQQQQQQQVPAAQYHTQHAATTSNNVPYRTSTPYATGSSSSSNNTTSNNNNNSNTAAIQATNRNFVRSNVSANHHHYYNNNRQQSAHHHHQQQQQQQSSACVLPNSSNNNLTSPTGNSLNTSLNNAATSGTTTISTGTQQHAQRYRHPQFGNMSVRTYQPTMQQQPTATTTTTTTLTSQPQQQQHQLQIQLQQSTATNNVSNATNSTTTTTTNNTLNNHSMVTTTAVAAATTNQLQQSLDASLNTLNEHGIHQSPNQTANLSAELYHQTSPRIVTSFNRPLTAATMISGGICDYSNISANPRTTYTNSALQTTTTNLQLHHHQHNSRQRRNTRSIESTDLQFLPLHLKCGIFASLVLAIAFIVGIKVYFDNHGTKFEVGLFWLLTATFVFAFCFVSICKVPRVLFASTTSSRSNSRDQTRGDRCSMDDVVARGSMVNSIDDVVITGLHEFQQEQIQSININAQAGPPPYHIAILLPETKAKEDISTLEESPPPSYDKILI</sequence>
<dbReference type="EMBL" id="JRES01000045">
    <property type="protein sequence ID" value="KNC34625.1"/>
    <property type="molecule type" value="Genomic_DNA"/>
</dbReference>
<dbReference type="PANTHER" id="PTHR15572">
    <property type="entry name" value="GLIOMA TUMOR SUPPRESSOR CANDIDATE REGION GENE 1"/>
    <property type="match status" value="1"/>
</dbReference>
<gene>
    <name evidence="3" type="ORF">FF38_09669</name>
</gene>
<dbReference type="GO" id="GO:0045893">
    <property type="term" value="P:positive regulation of DNA-templated transcription"/>
    <property type="evidence" value="ECO:0007669"/>
    <property type="project" value="TreeGrafter"/>
</dbReference>
<accession>A0A0L0CQH5</accession>
<proteinExistence type="predicted"/>
<dbReference type="InterPro" id="IPR052438">
    <property type="entry name" value="Chromatin_remod/trans_coact"/>
</dbReference>
<feature type="region of interest" description="Disordered" evidence="1">
    <location>
        <begin position="25"/>
        <end position="121"/>
    </location>
</feature>
<dbReference type="AlphaFoldDB" id="A0A0L0CQH5"/>
<protein>
    <submittedName>
        <fullName evidence="3">Uncharacterized protein</fullName>
    </submittedName>
</protein>
<evidence type="ECO:0000313" key="3">
    <source>
        <dbReference type="EMBL" id="KNC34625.1"/>
    </source>
</evidence>
<feature type="transmembrane region" description="Helical" evidence="2">
    <location>
        <begin position="415"/>
        <end position="435"/>
    </location>
</feature>
<feature type="region of interest" description="Disordered" evidence="1">
    <location>
        <begin position="148"/>
        <end position="209"/>
    </location>
</feature>
<feature type="compositionally biased region" description="Low complexity" evidence="1">
    <location>
        <begin position="158"/>
        <end position="206"/>
    </location>
</feature>
<keyword evidence="2" id="KW-1133">Transmembrane helix</keyword>
<feature type="compositionally biased region" description="Polar residues" evidence="1">
    <location>
        <begin position="89"/>
        <end position="103"/>
    </location>
</feature>
<feature type="compositionally biased region" description="Low complexity" evidence="1">
    <location>
        <begin position="104"/>
        <end position="121"/>
    </location>
</feature>
<feature type="transmembrane region" description="Helical" evidence="2">
    <location>
        <begin position="447"/>
        <end position="471"/>
    </location>
</feature>
<name>A0A0L0CQH5_LUCCU</name>
<feature type="region of interest" description="Disordered" evidence="1">
    <location>
        <begin position="228"/>
        <end position="283"/>
    </location>
</feature>
<organism evidence="3 4">
    <name type="scientific">Lucilia cuprina</name>
    <name type="common">Green bottle fly</name>
    <name type="synonym">Australian sheep blowfly</name>
    <dbReference type="NCBI Taxonomy" id="7375"/>
    <lineage>
        <taxon>Eukaryota</taxon>
        <taxon>Metazoa</taxon>
        <taxon>Ecdysozoa</taxon>
        <taxon>Arthropoda</taxon>
        <taxon>Hexapoda</taxon>
        <taxon>Insecta</taxon>
        <taxon>Pterygota</taxon>
        <taxon>Neoptera</taxon>
        <taxon>Endopterygota</taxon>
        <taxon>Diptera</taxon>
        <taxon>Brachycera</taxon>
        <taxon>Muscomorpha</taxon>
        <taxon>Oestroidea</taxon>
        <taxon>Calliphoridae</taxon>
        <taxon>Luciliinae</taxon>
        <taxon>Lucilia</taxon>
    </lineage>
</organism>
<dbReference type="OrthoDB" id="7683804at2759"/>
<feature type="compositionally biased region" description="Low complexity" evidence="1">
    <location>
        <begin position="68"/>
        <end position="88"/>
    </location>
</feature>
<dbReference type="GO" id="GO:0016514">
    <property type="term" value="C:SWI/SNF complex"/>
    <property type="evidence" value="ECO:0007669"/>
    <property type="project" value="TreeGrafter"/>
</dbReference>
<evidence type="ECO:0000256" key="2">
    <source>
        <dbReference type="SAM" id="Phobius"/>
    </source>
</evidence>
<evidence type="ECO:0000313" key="4">
    <source>
        <dbReference type="Proteomes" id="UP000037069"/>
    </source>
</evidence>
<evidence type="ECO:0000256" key="1">
    <source>
        <dbReference type="SAM" id="MobiDB-lite"/>
    </source>
</evidence>
<keyword evidence="2" id="KW-0472">Membrane</keyword>
<dbReference type="Proteomes" id="UP000037069">
    <property type="component" value="Unassembled WGS sequence"/>
</dbReference>
<dbReference type="PANTHER" id="PTHR15572:SF0">
    <property type="entry name" value="GLUTAMINE-RICH PROTEIN-RELATED"/>
    <property type="match status" value="1"/>
</dbReference>